<dbReference type="PANTHER" id="PTHR10803">
    <property type="entry name" value="ARSENICAL PUMP-DRIVING ATPASE ARSENITE-TRANSLOCATING ATPASE"/>
    <property type="match status" value="1"/>
</dbReference>
<evidence type="ECO:0000313" key="2">
    <source>
        <dbReference type="EMBL" id="NHN56828.1"/>
    </source>
</evidence>
<comment type="caution">
    <text evidence="2">The sequence shown here is derived from an EMBL/GenBank/DDBJ whole genome shotgun (WGS) entry which is preliminary data.</text>
</comment>
<dbReference type="Pfam" id="PF02374">
    <property type="entry name" value="ArsA_ATPase"/>
    <property type="match status" value="1"/>
</dbReference>
<dbReference type="EMBL" id="JAAOIV010000010">
    <property type="protein sequence ID" value="NHN56828.1"/>
    <property type="molecule type" value="Genomic_DNA"/>
</dbReference>
<protein>
    <submittedName>
        <fullName evidence="2">ATPase</fullName>
    </submittedName>
</protein>
<dbReference type="InterPro" id="IPR016300">
    <property type="entry name" value="ATPase_ArsA/GET3"/>
</dbReference>
<name>A0A967B1Z5_9MICO</name>
<dbReference type="SUPFAM" id="SSF52540">
    <property type="entry name" value="P-loop containing nucleoside triphosphate hydrolases"/>
    <property type="match status" value="1"/>
</dbReference>
<gene>
    <name evidence="2" type="ORF">G9U51_13705</name>
</gene>
<dbReference type="InterPro" id="IPR027417">
    <property type="entry name" value="P-loop_NTPase"/>
</dbReference>
<dbReference type="PANTHER" id="PTHR10803:SF31">
    <property type="entry name" value="ATPASE RV3679-RELATED"/>
    <property type="match status" value="1"/>
</dbReference>
<dbReference type="RefSeq" id="WP_166197487.1">
    <property type="nucleotide sequence ID" value="NZ_JAAOIV010000010.1"/>
</dbReference>
<dbReference type="InterPro" id="IPR025723">
    <property type="entry name" value="ArsA/GET3_ATPase-like"/>
</dbReference>
<keyword evidence="3" id="KW-1185">Reference proteome</keyword>
<proteinExistence type="predicted"/>
<reference evidence="2" key="1">
    <citation type="submission" date="2020-03" db="EMBL/GenBank/DDBJ databases">
        <title>Draft sequencing of Calidifontibacter sp. DB0510.</title>
        <authorList>
            <person name="Kim D.-U."/>
        </authorList>
    </citation>
    <scope>NUCLEOTIDE SEQUENCE</scope>
    <source>
        <strain evidence="2">DB0510</strain>
    </source>
</reference>
<dbReference type="Gene3D" id="3.40.50.300">
    <property type="entry name" value="P-loop containing nucleotide triphosphate hydrolases"/>
    <property type="match status" value="1"/>
</dbReference>
<feature type="domain" description="ArsA/GET3 Anion-transporting ATPase-like" evidence="1">
    <location>
        <begin position="8"/>
        <end position="185"/>
    </location>
</feature>
<accession>A0A967B1Z5</accession>
<dbReference type="GO" id="GO:0005524">
    <property type="term" value="F:ATP binding"/>
    <property type="evidence" value="ECO:0007669"/>
    <property type="project" value="InterPro"/>
</dbReference>
<evidence type="ECO:0000313" key="3">
    <source>
        <dbReference type="Proteomes" id="UP000744769"/>
    </source>
</evidence>
<sequence length="327" mass="34829">MTWDGVRLHIVTGKGGTGKTTVAAALATALAAQGQHVLVAEVEGRQGLCQVFDVPPLGEREVRVARGLDGGQVWGLSVDAKVAFAEYLRMFYKLGLAGSVLDRFGVVDFATTLAPGVRDVLLLGRVYEAVRRRTGRRGAQDQQIYDAVVLDAPPTGRVGKFLNVSEEVAHLAKAGPVKSQADDMMALLRGPATRVHLVTLLEEMPVQETVEAADELRGLGLRLGELFVNAERAPLLRPEALDMLADDSAIAPLEEDLRTAGLRVGPTLVGGLTQGGLDLRDRLALQDEQRSALDALGMPTCHLPLLPAGIEAGGLGTLATVIREEMR</sequence>
<organism evidence="2 3">
    <name type="scientific">Metallococcus carri</name>
    <dbReference type="NCBI Taxonomy" id="1656884"/>
    <lineage>
        <taxon>Bacteria</taxon>
        <taxon>Bacillati</taxon>
        <taxon>Actinomycetota</taxon>
        <taxon>Actinomycetes</taxon>
        <taxon>Micrococcales</taxon>
        <taxon>Dermacoccaceae</taxon>
        <taxon>Metallococcus</taxon>
    </lineage>
</organism>
<dbReference type="Proteomes" id="UP000744769">
    <property type="component" value="Unassembled WGS sequence"/>
</dbReference>
<evidence type="ECO:0000259" key="1">
    <source>
        <dbReference type="Pfam" id="PF02374"/>
    </source>
</evidence>
<dbReference type="AlphaFoldDB" id="A0A967B1Z5"/>
<dbReference type="GO" id="GO:0016887">
    <property type="term" value="F:ATP hydrolysis activity"/>
    <property type="evidence" value="ECO:0007669"/>
    <property type="project" value="InterPro"/>
</dbReference>